<dbReference type="EMBL" id="PQ287320">
    <property type="protein sequence ID" value="XHV10498.1"/>
    <property type="molecule type" value="Genomic_DNA"/>
</dbReference>
<sequence>MNASLIFNRAFTVADLVSAMRVLPSVGGILADARAFNHAASIGVKTGTASFETNVMGLKVLIFNRQPMWIETALKVEPRDDVPEVEEVLRFLVLGRAVHDEFIARRAEAWAWREQYDAPLDDANAFLAVKGQFEADFPERRFGGTHGLNVKGVADLVSNDTVLDVKFLIPKSGPDDFAGLAAQTFNER</sequence>
<name>A0AB74UKP6_9VIRU</name>
<reference evidence="1" key="1">
    <citation type="submission" date="2024-10" db="EMBL/GenBank/DDBJ databases">
        <title>Genetic diversity among independent isolates of the Dolichocephalovirinae subfamily.</title>
        <authorList>
            <person name="Ely B."/>
            <person name="Thomas Q."/>
            <person name="Mohammadi T."/>
        </authorList>
    </citation>
    <scope>NUCLEOTIDE SEQUENCE</scope>
</reference>
<evidence type="ECO:0000313" key="1">
    <source>
        <dbReference type="EMBL" id="XHV10498.1"/>
    </source>
</evidence>
<proteinExistence type="predicted"/>
<accession>A0AB74UKP6</accession>
<protein>
    <submittedName>
        <fullName evidence="1">Uncharacterized protein</fullName>
    </submittedName>
</protein>
<gene>
    <name evidence="1" type="ORF">BL57_026</name>
</gene>
<organism evidence="1">
    <name type="scientific">Caulobacter phage BL57</name>
    <dbReference type="NCBI Taxonomy" id="3348355"/>
    <lineage>
        <taxon>Viruses</taxon>
    </lineage>
</organism>